<feature type="domain" description="Ribbon-helix-helix protein CopG" evidence="3">
    <location>
        <begin position="6"/>
        <end position="42"/>
    </location>
</feature>
<evidence type="ECO:0000256" key="1">
    <source>
        <dbReference type="ARBA" id="ARBA00008580"/>
    </source>
</evidence>
<evidence type="ECO:0000313" key="5">
    <source>
        <dbReference type="Proteomes" id="UP000297535"/>
    </source>
</evidence>
<dbReference type="PANTHER" id="PTHR36582">
    <property type="entry name" value="ANTITOXIN PARD"/>
    <property type="match status" value="1"/>
</dbReference>
<dbReference type="PANTHER" id="PTHR36582:SF2">
    <property type="entry name" value="ANTITOXIN PARD"/>
    <property type="match status" value="1"/>
</dbReference>
<organism evidence="4 5">
    <name type="scientific">Methylobacterium nonmethylotrophicum</name>
    <dbReference type="NCBI Taxonomy" id="1141884"/>
    <lineage>
        <taxon>Bacteria</taxon>
        <taxon>Pseudomonadati</taxon>
        <taxon>Pseudomonadota</taxon>
        <taxon>Alphaproteobacteria</taxon>
        <taxon>Hyphomicrobiales</taxon>
        <taxon>Methylobacteriaceae</taxon>
        <taxon>Methylobacterium</taxon>
    </lineage>
</organism>
<evidence type="ECO:0000256" key="2">
    <source>
        <dbReference type="ARBA" id="ARBA00022649"/>
    </source>
</evidence>
<sequence>MQAAEKISITMTSEQLRAVRESVAAGEYASTSEVLRDAVRLWQRQRQEDAERLNAIRARIRRSLDDPRPDLTGEEVQSNLDALFAEAEAEAEAENTVKTGDKRA</sequence>
<comment type="similarity">
    <text evidence="1">Belongs to the ParD antitoxin family.</text>
</comment>
<dbReference type="InterPro" id="IPR022789">
    <property type="entry name" value="ParD"/>
</dbReference>
<evidence type="ECO:0000259" key="3">
    <source>
        <dbReference type="Pfam" id="PF01402"/>
    </source>
</evidence>
<gene>
    <name evidence="4" type="ORF">EU555_14925</name>
</gene>
<dbReference type="EMBL" id="SRLB01000010">
    <property type="protein sequence ID" value="TGD98633.1"/>
    <property type="molecule type" value="Genomic_DNA"/>
</dbReference>
<protein>
    <submittedName>
        <fullName evidence="4">Ribbon-helix-helix protein, CopG family</fullName>
    </submittedName>
</protein>
<reference evidence="4 5" key="1">
    <citation type="submission" date="2019-04" db="EMBL/GenBank/DDBJ databases">
        <authorList>
            <person name="Feng G."/>
            <person name="Zhu H."/>
        </authorList>
    </citation>
    <scope>NUCLEOTIDE SEQUENCE [LARGE SCALE GENOMIC DNA]</scope>
    <source>
        <strain evidence="4 5">6HR-1</strain>
    </source>
</reference>
<dbReference type="Gene3D" id="6.10.10.120">
    <property type="entry name" value="Antitoxin ParD1-like"/>
    <property type="match status" value="1"/>
</dbReference>
<proteinExistence type="inferred from homology"/>
<keyword evidence="2" id="KW-1277">Toxin-antitoxin system</keyword>
<dbReference type="InterPro" id="IPR002145">
    <property type="entry name" value="CopG"/>
</dbReference>
<keyword evidence="5" id="KW-1185">Reference proteome</keyword>
<dbReference type="CDD" id="cd22231">
    <property type="entry name" value="RHH_NikR_HicB-like"/>
    <property type="match status" value="1"/>
</dbReference>
<accession>A0A4Z0NR25</accession>
<evidence type="ECO:0000313" key="4">
    <source>
        <dbReference type="EMBL" id="TGD98633.1"/>
    </source>
</evidence>
<dbReference type="RefSeq" id="WP_135415441.1">
    <property type="nucleotide sequence ID" value="NZ_SRLB01000010.1"/>
</dbReference>
<dbReference type="Proteomes" id="UP000297535">
    <property type="component" value="Unassembled WGS sequence"/>
</dbReference>
<dbReference type="InterPro" id="IPR010985">
    <property type="entry name" value="Ribbon_hlx_hlx"/>
</dbReference>
<dbReference type="GO" id="GO:0006355">
    <property type="term" value="P:regulation of DNA-templated transcription"/>
    <property type="evidence" value="ECO:0007669"/>
    <property type="project" value="InterPro"/>
</dbReference>
<comment type="caution">
    <text evidence="4">The sequence shown here is derived from an EMBL/GenBank/DDBJ whole genome shotgun (WGS) entry which is preliminary data.</text>
</comment>
<dbReference type="InterPro" id="IPR038296">
    <property type="entry name" value="ParD_sf"/>
</dbReference>
<name>A0A4Z0NR25_9HYPH</name>
<dbReference type="AlphaFoldDB" id="A0A4Z0NR25"/>
<dbReference type="Pfam" id="PF01402">
    <property type="entry name" value="RHH_1"/>
    <property type="match status" value="1"/>
</dbReference>
<dbReference type="OrthoDB" id="291307at2"/>
<dbReference type="SUPFAM" id="SSF47598">
    <property type="entry name" value="Ribbon-helix-helix"/>
    <property type="match status" value="1"/>
</dbReference>